<reference evidence="1 2" key="1">
    <citation type="journal article" date="2018" name="Nat. Ecol. Evol.">
        <title>Shark genomes provide insights into elasmobranch evolution and the origin of vertebrates.</title>
        <authorList>
            <person name="Hara Y"/>
            <person name="Yamaguchi K"/>
            <person name="Onimaru K"/>
            <person name="Kadota M"/>
            <person name="Koyanagi M"/>
            <person name="Keeley SD"/>
            <person name="Tatsumi K"/>
            <person name="Tanaka K"/>
            <person name="Motone F"/>
            <person name="Kageyama Y"/>
            <person name="Nozu R"/>
            <person name="Adachi N"/>
            <person name="Nishimura O"/>
            <person name="Nakagawa R"/>
            <person name="Tanegashima C"/>
            <person name="Kiyatake I"/>
            <person name="Matsumoto R"/>
            <person name="Murakumo K"/>
            <person name="Nishida K"/>
            <person name="Terakita A"/>
            <person name="Kuratani S"/>
            <person name="Sato K"/>
            <person name="Hyodo S Kuraku.S."/>
        </authorList>
    </citation>
    <scope>NUCLEOTIDE SEQUENCE [LARGE SCALE GENOMIC DNA]</scope>
</reference>
<evidence type="ECO:0000313" key="2">
    <source>
        <dbReference type="Proteomes" id="UP000287033"/>
    </source>
</evidence>
<dbReference type="EMBL" id="BEZZ01000417">
    <property type="protein sequence ID" value="GCC32161.1"/>
    <property type="molecule type" value="Genomic_DNA"/>
</dbReference>
<evidence type="ECO:0000313" key="1">
    <source>
        <dbReference type="EMBL" id="GCC32161.1"/>
    </source>
</evidence>
<keyword evidence="2" id="KW-1185">Reference proteome</keyword>
<organism evidence="1 2">
    <name type="scientific">Chiloscyllium punctatum</name>
    <name type="common">Brownbanded bambooshark</name>
    <name type="synonym">Hemiscyllium punctatum</name>
    <dbReference type="NCBI Taxonomy" id="137246"/>
    <lineage>
        <taxon>Eukaryota</taxon>
        <taxon>Metazoa</taxon>
        <taxon>Chordata</taxon>
        <taxon>Craniata</taxon>
        <taxon>Vertebrata</taxon>
        <taxon>Chondrichthyes</taxon>
        <taxon>Elasmobranchii</taxon>
        <taxon>Galeomorphii</taxon>
        <taxon>Galeoidea</taxon>
        <taxon>Orectolobiformes</taxon>
        <taxon>Hemiscylliidae</taxon>
        <taxon>Chiloscyllium</taxon>
    </lineage>
</organism>
<dbReference type="Proteomes" id="UP000287033">
    <property type="component" value="Unassembled WGS sequence"/>
</dbReference>
<proteinExistence type="predicted"/>
<sequence length="136" mass="15745">MRKYGTLHKSEDEILQASFRFEGDSVAAKMHKLSKLKVLEKIWNPNINRQLGEEDIITEDSEDEMEEFKSTNYANWRSIEIVVVDVTIKMDLQINSLESAWEEKINKYQHLGKEIMDLIGGGKIFFYGFVIGARGK</sequence>
<name>A0A401SP58_CHIPU</name>
<accession>A0A401SP58</accession>
<protein>
    <submittedName>
        <fullName evidence="1">Uncharacterized protein</fullName>
    </submittedName>
</protein>
<comment type="caution">
    <text evidence="1">The sequence shown here is derived from an EMBL/GenBank/DDBJ whole genome shotgun (WGS) entry which is preliminary data.</text>
</comment>
<dbReference type="AlphaFoldDB" id="A0A401SP58"/>
<gene>
    <name evidence="1" type="ORF">chiPu_0010621</name>
</gene>